<evidence type="ECO:0000256" key="1">
    <source>
        <dbReference type="ARBA" id="ARBA00022723"/>
    </source>
</evidence>
<organism evidence="7 8">
    <name type="scientific">Cristinia sonorae</name>
    <dbReference type="NCBI Taxonomy" id="1940300"/>
    <lineage>
        <taxon>Eukaryota</taxon>
        <taxon>Fungi</taxon>
        <taxon>Dikarya</taxon>
        <taxon>Basidiomycota</taxon>
        <taxon>Agaricomycotina</taxon>
        <taxon>Agaricomycetes</taxon>
        <taxon>Agaricomycetidae</taxon>
        <taxon>Agaricales</taxon>
        <taxon>Pleurotineae</taxon>
        <taxon>Stephanosporaceae</taxon>
        <taxon>Cristinia</taxon>
    </lineage>
</organism>
<evidence type="ECO:0000256" key="4">
    <source>
        <dbReference type="PROSITE-ProRule" id="PRU00134"/>
    </source>
</evidence>
<dbReference type="InterPro" id="IPR002893">
    <property type="entry name" value="Znf_MYND"/>
</dbReference>
<dbReference type="SUPFAM" id="SSF144232">
    <property type="entry name" value="HIT/MYND zinc finger-like"/>
    <property type="match status" value="1"/>
</dbReference>
<evidence type="ECO:0000256" key="2">
    <source>
        <dbReference type="ARBA" id="ARBA00022771"/>
    </source>
</evidence>
<dbReference type="Gene3D" id="6.10.140.2220">
    <property type="match status" value="1"/>
</dbReference>
<keyword evidence="3" id="KW-0862">Zinc</keyword>
<evidence type="ECO:0000313" key="7">
    <source>
        <dbReference type="EMBL" id="KAH8094467.1"/>
    </source>
</evidence>
<feature type="compositionally biased region" description="Basic and acidic residues" evidence="5">
    <location>
        <begin position="1"/>
        <end position="13"/>
    </location>
</feature>
<evidence type="ECO:0000256" key="3">
    <source>
        <dbReference type="ARBA" id="ARBA00022833"/>
    </source>
</evidence>
<name>A0A8K0ULE7_9AGAR</name>
<dbReference type="Proteomes" id="UP000813824">
    <property type="component" value="Unassembled WGS sequence"/>
</dbReference>
<evidence type="ECO:0000313" key="8">
    <source>
        <dbReference type="Proteomes" id="UP000813824"/>
    </source>
</evidence>
<dbReference type="Pfam" id="PF01753">
    <property type="entry name" value="zf-MYND"/>
    <property type="match status" value="1"/>
</dbReference>
<dbReference type="GO" id="GO:0008270">
    <property type="term" value="F:zinc ion binding"/>
    <property type="evidence" value="ECO:0007669"/>
    <property type="project" value="UniProtKB-KW"/>
</dbReference>
<evidence type="ECO:0000259" key="6">
    <source>
        <dbReference type="PROSITE" id="PS50865"/>
    </source>
</evidence>
<accession>A0A8K0ULE7</accession>
<keyword evidence="1" id="KW-0479">Metal-binding</keyword>
<keyword evidence="8" id="KW-1185">Reference proteome</keyword>
<feature type="domain" description="MYND-type" evidence="6">
    <location>
        <begin position="525"/>
        <end position="567"/>
    </location>
</feature>
<dbReference type="AlphaFoldDB" id="A0A8K0ULE7"/>
<protein>
    <recommendedName>
        <fullName evidence="6">MYND-type domain-containing protein</fullName>
    </recommendedName>
</protein>
<proteinExistence type="predicted"/>
<sequence length="574" mass="64752">MDHTSQVTDDRNDVVMPPESAPAFPDINETTDISSIVWEEVFTQNPHSIARWAGYLYRRKLWVPLALILGISKRVVHSGSTAPQWPAFLESNLIGALLDIICSFKVQSIDDGEKTDSNEFLFGEMSYQSFTLFVMSIYLLEEEMASNDQNPLTRSATQSVLSDAERLLNFMWDDRDVLLAAREADMAGVKAGLAGPATAFLSCVVILHRMSYRYSRCQEHPYISSGAVRLCLWFWTYLGDSSGNWDDAVSTFCDVITTTSESDPSTLQSRFRQIVEPVLDCRPTFPHDFYLRICQELRNPRTVNKSASSLLQMIVYVVDAGLDRFSPFILPNDTKGIVPSIIMACLRQLCSSDGLIARNFIFSAIGEVVMDIIKTDSTRELALPQLLQCASELNFIALLSFWVVAAIKLEDGDFYLSRMIVPLLGVVTSVTQSEIRLNGSRQRSKGYQNVARVWHDTLDSLHRSHISNPTTAWKRTKQQAIKEWRKFGEPFGLIGGVRVNVLRQPSQLSTSTKYWELPRKCSWSACPCAVFSACHHPMRVCKGCSRVLYCSRSCQRADWNFGHRSACHRNQDAI</sequence>
<dbReference type="OrthoDB" id="2804601at2759"/>
<feature type="region of interest" description="Disordered" evidence="5">
    <location>
        <begin position="1"/>
        <end position="21"/>
    </location>
</feature>
<keyword evidence="2 4" id="KW-0863">Zinc-finger</keyword>
<gene>
    <name evidence="7" type="ORF">BXZ70DRAFT_947573</name>
</gene>
<dbReference type="PROSITE" id="PS50865">
    <property type="entry name" value="ZF_MYND_2"/>
    <property type="match status" value="1"/>
</dbReference>
<evidence type="ECO:0000256" key="5">
    <source>
        <dbReference type="SAM" id="MobiDB-lite"/>
    </source>
</evidence>
<dbReference type="EMBL" id="JAEVFJ010000026">
    <property type="protein sequence ID" value="KAH8094467.1"/>
    <property type="molecule type" value="Genomic_DNA"/>
</dbReference>
<comment type="caution">
    <text evidence="7">The sequence shown here is derived from an EMBL/GenBank/DDBJ whole genome shotgun (WGS) entry which is preliminary data.</text>
</comment>
<reference evidence="7" key="1">
    <citation type="journal article" date="2021" name="New Phytol.">
        <title>Evolutionary innovations through gain and loss of genes in the ectomycorrhizal Boletales.</title>
        <authorList>
            <person name="Wu G."/>
            <person name="Miyauchi S."/>
            <person name="Morin E."/>
            <person name="Kuo A."/>
            <person name="Drula E."/>
            <person name="Varga T."/>
            <person name="Kohler A."/>
            <person name="Feng B."/>
            <person name="Cao Y."/>
            <person name="Lipzen A."/>
            <person name="Daum C."/>
            <person name="Hundley H."/>
            <person name="Pangilinan J."/>
            <person name="Johnson J."/>
            <person name="Barry K."/>
            <person name="LaButti K."/>
            <person name="Ng V."/>
            <person name="Ahrendt S."/>
            <person name="Min B."/>
            <person name="Choi I.G."/>
            <person name="Park H."/>
            <person name="Plett J.M."/>
            <person name="Magnuson J."/>
            <person name="Spatafora J.W."/>
            <person name="Nagy L.G."/>
            <person name="Henrissat B."/>
            <person name="Grigoriev I.V."/>
            <person name="Yang Z.L."/>
            <person name="Xu J."/>
            <person name="Martin F.M."/>
        </authorList>
    </citation>
    <scope>NUCLEOTIDE SEQUENCE</scope>
    <source>
        <strain evidence="7">KKN 215</strain>
    </source>
</reference>